<evidence type="ECO:0000256" key="1">
    <source>
        <dbReference type="ARBA" id="ARBA00005854"/>
    </source>
</evidence>
<evidence type="ECO:0000313" key="7">
    <source>
        <dbReference type="EMBL" id="EKP93909.1"/>
    </source>
</evidence>
<evidence type="ECO:0000256" key="3">
    <source>
        <dbReference type="ARBA" id="ARBA00023027"/>
    </source>
</evidence>
<dbReference type="InterPro" id="IPR036291">
    <property type="entry name" value="NAD(P)-bd_dom_sf"/>
</dbReference>
<sequence>MTIEILCTVPLTPAQAQRLAAEVPEARLRLLAGRVPPEELDRAFAVASVAFLFGRELTPERLAAARNLRWIQCAYAGVDAMLAAVPQLRDHPVILTNARGMHAATIADHVFMFMLAWARNLPGYLDQQRRAQWRRLPTRELAGETLAVVGLGAIGREVARRARAFGMRVLACRRNPEPEEGIELVVGPGEIRRILEPAQWVVVSAALTAETRHLIGRDELAAMRPDAFLINIARGAVVDEEALVEALRARRIAGAGLDVFAEEPLPPHHPLWGLDNVLITPHNAGAMRDYTGAALELFLDNLRRFRQGRPLRNVVDKARGY</sequence>
<evidence type="ECO:0000256" key="4">
    <source>
        <dbReference type="RuleBase" id="RU003719"/>
    </source>
</evidence>
<keyword evidence="3" id="KW-0520">NAD</keyword>
<dbReference type="Gene3D" id="3.40.50.720">
    <property type="entry name" value="NAD(P)-binding Rossmann-like Domain"/>
    <property type="match status" value="2"/>
</dbReference>
<evidence type="ECO:0000259" key="6">
    <source>
        <dbReference type="Pfam" id="PF02826"/>
    </source>
</evidence>
<dbReference type="GO" id="GO:0016616">
    <property type="term" value="F:oxidoreductase activity, acting on the CH-OH group of donors, NAD or NADP as acceptor"/>
    <property type="evidence" value="ECO:0007669"/>
    <property type="project" value="InterPro"/>
</dbReference>
<comment type="caution">
    <text evidence="7">The sequence shown here is derived from an EMBL/GenBank/DDBJ whole genome shotgun (WGS) entry which is preliminary data.</text>
</comment>
<dbReference type="InterPro" id="IPR006139">
    <property type="entry name" value="D-isomer_2_OHA_DH_cat_dom"/>
</dbReference>
<dbReference type="eggNOG" id="COG0111">
    <property type="taxonomic scope" value="Bacteria"/>
</dbReference>
<dbReference type="Pfam" id="PF02826">
    <property type="entry name" value="2-Hacid_dh_C"/>
    <property type="match status" value="1"/>
</dbReference>
<name>K6PZA0_9FIRM</name>
<evidence type="ECO:0000313" key="8">
    <source>
        <dbReference type="Proteomes" id="UP000005710"/>
    </source>
</evidence>
<dbReference type="FunFam" id="3.40.50.720:FF:000203">
    <property type="entry name" value="D-3-phosphoglycerate dehydrogenase (SerA)"/>
    <property type="match status" value="1"/>
</dbReference>
<accession>K6PZA0</accession>
<dbReference type="RefSeq" id="WP_006904855.1">
    <property type="nucleotide sequence ID" value="NZ_JH976536.1"/>
</dbReference>
<dbReference type="Proteomes" id="UP000005710">
    <property type="component" value="Unassembled WGS sequence"/>
</dbReference>
<dbReference type="InterPro" id="IPR006140">
    <property type="entry name" value="D-isomer_DH_NAD-bd"/>
</dbReference>
<dbReference type="EMBL" id="AENY02000004">
    <property type="protein sequence ID" value="EKP93909.1"/>
    <property type="molecule type" value="Genomic_DNA"/>
</dbReference>
<organism evidence="7 8">
    <name type="scientific">Thermaerobacter subterraneus DSM 13965</name>
    <dbReference type="NCBI Taxonomy" id="867903"/>
    <lineage>
        <taxon>Bacteria</taxon>
        <taxon>Bacillati</taxon>
        <taxon>Bacillota</taxon>
        <taxon>Clostridia</taxon>
        <taxon>Eubacteriales</taxon>
        <taxon>Clostridiales Family XVII. Incertae Sedis</taxon>
        <taxon>Thermaerobacter</taxon>
    </lineage>
</organism>
<dbReference type="CDD" id="cd05300">
    <property type="entry name" value="2-Hacid_dh_1"/>
    <property type="match status" value="1"/>
</dbReference>
<dbReference type="PANTHER" id="PTHR43333">
    <property type="entry name" value="2-HACID_DH_C DOMAIN-CONTAINING PROTEIN"/>
    <property type="match status" value="1"/>
</dbReference>
<dbReference type="HOGENOM" id="CLU_019796_1_0_9"/>
<protein>
    <submittedName>
        <fullName evidence="7">Phosphoglycerate dehydrogenase-like oxidoreductase</fullName>
    </submittedName>
</protein>
<dbReference type="Pfam" id="PF00389">
    <property type="entry name" value="2-Hacid_dh"/>
    <property type="match status" value="1"/>
</dbReference>
<dbReference type="InterPro" id="IPR029753">
    <property type="entry name" value="D-isomer_DH_CS"/>
</dbReference>
<proteinExistence type="inferred from homology"/>
<dbReference type="PROSITE" id="PS00671">
    <property type="entry name" value="D_2_HYDROXYACID_DH_3"/>
    <property type="match status" value="1"/>
</dbReference>
<reference evidence="7" key="1">
    <citation type="submission" date="2010-10" db="EMBL/GenBank/DDBJ databases">
        <authorList>
            <consortium name="US DOE Joint Genome Institute (JGI-PGF)"/>
            <person name="Lucas S."/>
            <person name="Copeland A."/>
            <person name="Lapidus A."/>
            <person name="Bruce D."/>
            <person name="Goodwin L."/>
            <person name="Pitluck S."/>
            <person name="Kyrpides N."/>
            <person name="Mavromatis K."/>
            <person name="Detter J.C."/>
            <person name="Han C."/>
            <person name="Land M."/>
            <person name="Hauser L."/>
            <person name="Markowitz V."/>
            <person name="Cheng J.-F."/>
            <person name="Hugenholtz P."/>
            <person name="Woyke T."/>
            <person name="Wu D."/>
            <person name="Pukall R."/>
            <person name="Wahrenburg C."/>
            <person name="Brambilla E."/>
            <person name="Klenk H.-P."/>
            <person name="Eisen J.A."/>
        </authorList>
    </citation>
    <scope>NUCLEOTIDE SEQUENCE [LARGE SCALE GENOMIC DNA]</scope>
    <source>
        <strain evidence="7">DSM 13965</strain>
    </source>
</reference>
<gene>
    <name evidence="7" type="ORF">ThesuDRAFT_00154</name>
</gene>
<dbReference type="SUPFAM" id="SSF52283">
    <property type="entry name" value="Formate/glycerate dehydrogenase catalytic domain-like"/>
    <property type="match status" value="1"/>
</dbReference>
<feature type="domain" description="D-isomer specific 2-hydroxyacid dehydrogenase catalytic" evidence="5">
    <location>
        <begin position="26"/>
        <end position="315"/>
    </location>
</feature>
<comment type="similarity">
    <text evidence="1 4">Belongs to the D-isomer specific 2-hydroxyacid dehydrogenase family.</text>
</comment>
<dbReference type="AlphaFoldDB" id="K6PZA0"/>
<feature type="domain" description="D-isomer specific 2-hydroxyacid dehydrogenase NAD-binding" evidence="6">
    <location>
        <begin position="111"/>
        <end position="284"/>
    </location>
</feature>
<evidence type="ECO:0000256" key="2">
    <source>
        <dbReference type="ARBA" id="ARBA00023002"/>
    </source>
</evidence>
<dbReference type="GO" id="GO:0051287">
    <property type="term" value="F:NAD binding"/>
    <property type="evidence" value="ECO:0007669"/>
    <property type="project" value="InterPro"/>
</dbReference>
<evidence type="ECO:0000259" key="5">
    <source>
        <dbReference type="Pfam" id="PF00389"/>
    </source>
</evidence>
<dbReference type="STRING" id="867903.ThesuDRAFT_00154"/>
<reference evidence="7" key="2">
    <citation type="submission" date="2012-10" db="EMBL/GenBank/DDBJ databases">
        <title>Improved high-quality draft of Thermaerobacter subterraneus C21, DSM 13965.</title>
        <authorList>
            <consortium name="DOE Joint Genome Institute"/>
            <person name="Eisen J."/>
            <person name="Huntemann M."/>
            <person name="Wei C.-L."/>
            <person name="Han J."/>
            <person name="Detter J.C."/>
            <person name="Han C."/>
            <person name="Tapia R."/>
            <person name="Chen A."/>
            <person name="Kyrpides N."/>
            <person name="Mavromatis K."/>
            <person name="Markowitz V."/>
            <person name="Szeto E."/>
            <person name="Ivanova N."/>
            <person name="Mikhailova N."/>
            <person name="Ovchinnikova G."/>
            <person name="Pagani I."/>
            <person name="Pati A."/>
            <person name="Goodwin L."/>
            <person name="Nordberg H.P."/>
            <person name="Cantor M.N."/>
            <person name="Hua S.X."/>
            <person name="Woyke T."/>
            <person name="Eisen J."/>
            <person name="Klenk H.-P."/>
        </authorList>
    </citation>
    <scope>NUCLEOTIDE SEQUENCE [LARGE SCALE GENOMIC DNA]</scope>
    <source>
        <strain evidence="7">DSM 13965</strain>
    </source>
</reference>
<dbReference type="PANTHER" id="PTHR43333:SF1">
    <property type="entry name" value="D-ISOMER SPECIFIC 2-HYDROXYACID DEHYDROGENASE NAD-BINDING DOMAIN-CONTAINING PROTEIN"/>
    <property type="match status" value="1"/>
</dbReference>
<keyword evidence="8" id="KW-1185">Reference proteome</keyword>
<dbReference type="OrthoDB" id="9805416at2"/>
<dbReference type="SUPFAM" id="SSF51735">
    <property type="entry name" value="NAD(P)-binding Rossmann-fold domains"/>
    <property type="match status" value="1"/>
</dbReference>
<keyword evidence="2 4" id="KW-0560">Oxidoreductase</keyword>